<reference evidence="1 2" key="1">
    <citation type="submission" date="2022-05" db="EMBL/GenBank/DDBJ databases">
        <title>Genome Sequencing of Bee-Associated Microbes.</title>
        <authorList>
            <person name="Dunlap C."/>
        </authorList>
    </citation>
    <scope>NUCLEOTIDE SEQUENCE [LARGE SCALE GENOMIC DNA]</scope>
    <source>
        <strain evidence="1 2">NRRL B-14421</strain>
    </source>
</reference>
<comment type="caution">
    <text evidence="1">The sequence shown here is derived from an EMBL/GenBank/DDBJ whole genome shotgun (WGS) entry which is preliminary data.</text>
</comment>
<proteinExistence type="predicted"/>
<accession>A0ABT4G7E6</accession>
<evidence type="ECO:0000313" key="2">
    <source>
        <dbReference type="Proteomes" id="UP001527099"/>
    </source>
</evidence>
<dbReference type="EMBL" id="JAMDMX010000008">
    <property type="protein sequence ID" value="MCY9692064.1"/>
    <property type="molecule type" value="Genomic_DNA"/>
</dbReference>
<protein>
    <submittedName>
        <fullName evidence="1">Uncharacterized protein</fullName>
    </submittedName>
</protein>
<sequence>MSYLNPYIDVNSKSANSVYSLMSQQISSLFEAKQSGTYSSYDIPIYQLIDAKKISPTQYQLKVKKHVKRTLRKNNNITGSIFKETAYTYNVISLNGKCLVESEVPETCYTDLTFTQTMGCSQ</sequence>
<evidence type="ECO:0000313" key="1">
    <source>
        <dbReference type="EMBL" id="MCY9692064.1"/>
    </source>
</evidence>
<dbReference type="Proteomes" id="UP001527099">
    <property type="component" value="Unassembled WGS sequence"/>
</dbReference>
<dbReference type="RefSeq" id="WP_268613687.1">
    <property type="nucleotide sequence ID" value="NZ_JAMDMX010000008.1"/>
</dbReference>
<name>A0ABT4G7E6_9BACL</name>
<organism evidence="1 2">
    <name type="scientific">Paenibacillus alginolyticus</name>
    <dbReference type="NCBI Taxonomy" id="59839"/>
    <lineage>
        <taxon>Bacteria</taxon>
        <taxon>Bacillati</taxon>
        <taxon>Bacillota</taxon>
        <taxon>Bacilli</taxon>
        <taxon>Bacillales</taxon>
        <taxon>Paenibacillaceae</taxon>
        <taxon>Paenibacillus</taxon>
    </lineage>
</organism>
<keyword evidence="2" id="KW-1185">Reference proteome</keyword>
<gene>
    <name evidence="1" type="ORF">M5X19_03870</name>
</gene>